<sequence length="60" mass="7084">MKYDIAKKRKERQGKYRECIIKSPSEEQETARMGQWANPHEVCTCLQRRVGRGNGKMENE</sequence>
<dbReference type="AlphaFoldDB" id="A0A182FF88"/>
<organism evidence="1 2">
    <name type="scientific">Anopheles albimanus</name>
    <name type="common">New world malaria mosquito</name>
    <dbReference type="NCBI Taxonomy" id="7167"/>
    <lineage>
        <taxon>Eukaryota</taxon>
        <taxon>Metazoa</taxon>
        <taxon>Ecdysozoa</taxon>
        <taxon>Arthropoda</taxon>
        <taxon>Hexapoda</taxon>
        <taxon>Insecta</taxon>
        <taxon>Pterygota</taxon>
        <taxon>Neoptera</taxon>
        <taxon>Endopterygota</taxon>
        <taxon>Diptera</taxon>
        <taxon>Nematocera</taxon>
        <taxon>Culicoidea</taxon>
        <taxon>Culicidae</taxon>
        <taxon>Anophelinae</taxon>
        <taxon>Anopheles</taxon>
    </lineage>
</organism>
<dbReference type="VEuPathDB" id="VectorBase:AALB005180"/>
<name>A0A182FF88_ANOAL</name>
<evidence type="ECO:0000313" key="2">
    <source>
        <dbReference type="Proteomes" id="UP000069272"/>
    </source>
</evidence>
<keyword evidence="2" id="KW-1185">Reference proteome</keyword>
<evidence type="ECO:0000313" key="1">
    <source>
        <dbReference type="EnsemblMetazoa" id="AALB005180-PA"/>
    </source>
</evidence>
<reference evidence="1 2" key="1">
    <citation type="journal article" date="2017" name="G3 (Bethesda)">
        <title>The Physical Genome Mapping of Anopheles albimanus Corrected Scaffold Misassemblies and Identified Interarm Rearrangements in Genus Anopheles.</title>
        <authorList>
            <person name="Artemov G.N."/>
            <person name="Peery A.N."/>
            <person name="Jiang X."/>
            <person name="Tu Z."/>
            <person name="Stegniy V.N."/>
            <person name="Sharakhova M.V."/>
            <person name="Sharakhov I.V."/>
        </authorList>
    </citation>
    <scope>NUCLEOTIDE SEQUENCE [LARGE SCALE GENOMIC DNA]</scope>
    <source>
        <strain evidence="1 2">ALBI9_A</strain>
    </source>
</reference>
<protein>
    <submittedName>
        <fullName evidence="1">Uncharacterized protein</fullName>
    </submittedName>
</protein>
<dbReference type="Proteomes" id="UP000069272">
    <property type="component" value="Chromosome 3L"/>
</dbReference>
<accession>A0A182FF88</accession>
<proteinExistence type="predicted"/>
<dbReference type="EnsemblMetazoa" id="AALB005180-RA">
    <property type="protein sequence ID" value="AALB005180-PA"/>
    <property type="gene ID" value="AALB005180"/>
</dbReference>
<reference evidence="1" key="2">
    <citation type="submission" date="2022-08" db="UniProtKB">
        <authorList>
            <consortium name="EnsemblMetazoa"/>
        </authorList>
    </citation>
    <scope>IDENTIFICATION</scope>
    <source>
        <strain evidence="1">STECLA/ALBI9_A</strain>
    </source>
</reference>